<dbReference type="RefSeq" id="WP_183205666.1">
    <property type="nucleotide sequence ID" value="NZ_BAAAER010000003.1"/>
</dbReference>
<dbReference type="Gene3D" id="3.40.50.1820">
    <property type="entry name" value="alpha/beta hydrolase"/>
    <property type="match status" value="1"/>
</dbReference>
<dbReference type="GO" id="GO:0004177">
    <property type="term" value="F:aminopeptidase activity"/>
    <property type="evidence" value="ECO:0007669"/>
    <property type="project" value="UniProtKB-KW"/>
</dbReference>
<evidence type="ECO:0000313" key="5">
    <source>
        <dbReference type="Proteomes" id="UP000529946"/>
    </source>
</evidence>
<dbReference type="EMBL" id="JACIDM010000003">
    <property type="protein sequence ID" value="MBB4084340.1"/>
    <property type="molecule type" value="Genomic_DNA"/>
</dbReference>
<keyword evidence="4" id="KW-0031">Aminopeptidase</keyword>
<dbReference type="SUPFAM" id="SSF53474">
    <property type="entry name" value="alpha/beta-Hydrolases"/>
    <property type="match status" value="1"/>
</dbReference>
<accession>A0A7W6JFR4</accession>
<feature type="chain" id="PRO_5031575189" evidence="2">
    <location>
        <begin position="23"/>
        <end position="658"/>
    </location>
</feature>
<dbReference type="GO" id="GO:0006508">
    <property type="term" value="P:proteolysis"/>
    <property type="evidence" value="ECO:0007669"/>
    <property type="project" value="InterPro"/>
</dbReference>
<dbReference type="GO" id="GO:0004252">
    <property type="term" value="F:serine-type endopeptidase activity"/>
    <property type="evidence" value="ECO:0007669"/>
    <property type="project" value="TreeGrafter"/>
</dbReference>
<sequence length="658" mass="71397">MSIRTGFAVAAAAMVLATGAYAQETQRPPLEAYGALPSLELVQISPAGDQLAFVTVIADDRAMLITDLSAGTAAGGLRIGNAKVRDLQWVGEDQVLATTSVTAAIPQLGVPRSEFYMGQIFSIEDRSLLRIFQRNRDVLPIMFGPPRVRQTADGPTIFVRGYSPSNAEDLNLFRVSPGDGLGRVAVDADLDVEDFVLDPEGRPLARSDYNERSRKWTLLLPRNGRLTTAWTVEAPVDSPYLLGQGRSPRTIIVNASREDLAPSEGSGEDGSLSNLFEVNVDTGVWEPLKFDGHPGFLMHHPRTGLLIGSGTTGEDGVTYNFTDPMAARVWAAIDDAFEDGAPELVSWSDDLKQVVVFTSGTGDSGVYRLIDLDNGTAQIVGETYPAIKPEHVGEVRSVHYKAQDGLEIHAYLTLPPGVTDPSNLPLVVLAHGGPASRDVMTFDWWAQALASRGYAVLQPNFRGSTGYGLAFLEAGYGEWGRKMQTDLSDGVRHLVGEGIADPAKVCIVGASYGGYAALAGATLDLGVYRCAVSVAGVSDLRRMVQWEADQGARRDNQTVRYWNRFMGAERTGDRRLDTLSPARLAEQADAPILLLHGKDDTVVPIHQSRIMASALREAGKPYEMIELAGEDHWLSRSETRLRMLAETVRFLEAHNPPQ</sequence>
<protein>
    <submittedName>
        <fullName evidence="4">Dipeptidyl aminopeptidase/acylaminoacyl peptidase</fullName>
    </submittedName>
</protein>
<dbReference type="PANTHER" id="PTHR42776:SF27">
    <property type="entry name" value="DIPEPTIDYL PEPTIDASE FAMILY MEMBER 6"/>
    <property type="match status" value="1"/>
</dbReference>
<dbReference type="Pfam" id="PF00326">
    <property type="entry name" value="Peptidase_S9"/>
    <property type="match status" value="1"/>
</dbReference>
<dbReference type="PANTHER" id="PTHR42776">
    <property type="entry name" value="SERINE PEPTIDASE S9 FAMILY MEMBER"/>
    <property type="match status" value="1"/>
</dbReference>
<gene>
    <name evidence="4" type="ORF">GGR12_003228</name>
</gene>
<evidence type="ECO:0000259" key="3">
    <source>
        <dbReference type="Pfam" id="PF00326"/>
    </source>
</evidence>
<feature type="domain" description="Peptidase S9 prolyl oligopeptidase catalytic" evidence="3">
    <location>
        <begin position="441"/>
        <end position="654"/>
    </location>
</feature>
<evidence type="ECO:0000313" key="4">
    <source>
        <dbReference type="EMBL" id="MBB4084340.1"/>
    </source>
</evidence>
<organism evidence="4 5">
    <name type="scientific">Brevundimonas lenta</name>
    <dbReference type="NCBI Taxonomy" id="424796"/>
    <lineage>
        <taxon>Bacteria</taxon>
        <taxon>Pseudomonadati</taxon>
        <taxon>Pseudomonadota</taxon>
        <taxon>Alphaproteobacteria</taxon>
        <taxon>Caulobacterales</taxon>
        <taxon>Caulobacteraceae</taxon>
        <taxon>Brevundimonas</taxon>
    </lineage>
</organism>
<dbReference type="SUPFAM" id="SSF82171">
    <property type="entry name" value="DPP6 N-terminal domain-like"/>
    <property type="match status" value="1"/>
</dbReference>
<evidence type="ECO:0000256" key="2">
    <source>
        <dbReference type="SAM" id="SignalP"/>
    </source>
</evidence>
<name>A0A7W6JFR4_9CAUL</name>
<dbReference type="Proteomes" id="UP000529946">
    <property type="component" value="Unassembled WGS sequence"/>
</dbReference>
<feature type="signal peptide" evidence="2">
    <location>
        <begin position="1"/>
        <end position="22"/>
    </location>
</feature>
<keyword evidence="1" id="KW-0378">Hydrolase</keyword>
<keyword evidence="5" id="KW-1185">Reference proteome</keyword>
<dbReference type="AlphaFoldDB" id="A0A7W6JFR4"/>
<keyword evidence="4" id="KW-0645">Protease</keyword>
<reference evidence="4 5" key="1">
    <citation type="submission" date="2020-08" db="EMBL/GenBank/DDBJ databases">
        <title>Genomic Encyclopedia of Type Strains, Phase IV (KMG-IV): sequencing the most valuable type-strain genomes for metagenomic binning, comparative biology and taxonomic classification.</title>
        <authorList>
            <person name="Goeker M."/>
        </authorList>
    </citation>
    <scope>NUCLEOTIDE SEQUENCE [LARGE SCALE GENOMIC DNA]</scope>
    <source>
        <strain evidence="4 5">DSM 23960</strain>
    </source>
</reference>
<proteinExistence type="predicted"/>
<keyword evidence="2" id="KW-0732">Signal</keyword>
<comment type="caution">
    <text evidence="4">The sequence shown here is derived from an EMBL/GenBank/DDBJ whole genome shotgun (WGS) entry which is preliminary data.</text>
</comment>
<dbReference type="InterPro" id="IPR001375">
    <property type="entry name" value="Peptidase_S9_cat"/>
</dbReference>
<evidence type="ECO:0000256" key="1">
    <source>
        <dbReference type="ARBA" id="ARBA00022801"/>
    </source>
</evidence>
<dbReference type="InterPro" id="IPR029058">
    <property type="entry name" value="AB_hydrolase_fold"/>
</dbReference>